<keyword evidence="2" id="KW-1185">Reference proteome</keyword>
<name>A0A3M2LJC9_9ACTN</name>
<reference evidence="1 2" key="1">
    <citation type="submission" date="2018-10" db="EMBL/GenBank/DDBJ databases">
        <title>Isolation, diversity and antifungal activity of actinobacteria from wheat.</title>
        <authorList>
            <person name="Han C."/>
        </authorList>
    </citation>
    <scope>NUCLEOTIDE SEQUENCE [LARGE SCALE GENOMIC DNA]</scope>
    <source>
        <strain evidence="1 2">NEAU-YY642</strain>
    </source>
</reference>
<organism evidence="1 2">
    <name type="scientific">Streptomyces triticirhizae</name>
    <dbReference type="NCBI Taxonomy" id="2483353"/>
    <lineage>
        <taxon>Bacteria</taxon>
        <taxon>Bacillati</taxon>
        <taxon>Actinomycetota</taxon>
        <taxon>Actinomycetes</taxon>
        <taxon>Kitasatosporales</taxon>
        <taxon>Streptomycetaceae</taxon>
        <taxon>Streptomyces</taxon>
    </lineage>
</organism>
<dbReference type="AlphaFoldDB" id="A0A3M2LJC9"/>
<evidence type="ECO:0008006" key="3">
    <source>
        <dbReference type="Google" id="ProtNLM"/>
    </source>
</evidence>
<sequence length="139" mass="14684">MGLANDAEEFVAMSRTVRRLLCSAAMAGALGLAVPGSSAVADEPLACPRIAGLCVWSEPEGEGELRLVFQGERVELLDPPGLSVQNQTETPWCLHEAARFGDGPRRTLAAGETVRELEIKVQSLYEGSCYGPTGPGAAR</sequence>
<evidence type="ECO:0000313" key="2">
    <source>
        <dbReference type="Proteomes" id="UP000278673"/>
    </source>
</evidence>
<protein>
    <recommendedName>
        <fullName evidence="3">Proteinase inhibitor I36 SMPI</fullName>
    </recommendedName>
</protein>
<dbReference type="EMBL" id="RFFJ01000119">
    <property type="protein sequence ID" value="RMI37236.1"/>
    <property type="molecule type" value="Genomic_DNA"/>
</dbReference>
<evidence type="ECO:0000313" key="1">
    <source>
        <dbReference type="EMBL" id="RMI37236.1"/>
    </source>
</evidence>
<dbReference type="Proteomes" id="UP000278673">
    <property type="component" value="Unassembled WGS sequence"/>
</dbReference>
<gene>
    <name evidence="1" type="ORF">EBN88_19565</name>
</gene>
<comment type="caution">
    <text evidence="1">The sequence shown here is derived from an EMBL/GenBank/DDBJ whole genome shotgun (WGS) entry which is preliminary data.</text>
</comment>
<proteinExistence type="predicted"/>
<accession>A0A3M2LJC9</accession>